<reference evidence="1 2" key="1">
    <citation type="submission" date="2019-04" db="EMBL/GenBank/DDBJ databases">
        <authorList>
            <person name="Van Vliet M D."/>
        </authorList>
    </citation>
    <scope>NUCLEOTIDE SEQUENCE [LARGE SCALE GENOMIC DNA]</scope>
    <source>
        <strain evidence="1 2">F21</strain>
    </source>
</reference>
<protein>
    <submittedName>
        <fullName evidence="1">Uncharacterized protein</fullName>
    </submittedName>
</protein>
<evidence type="ECO:0000313" key="1">
    <source>
        <dbReference type="EMBL" id="VGO20068.1"/>
    </source>
</evidence>
<keyword evidence="2" id="KW-1185">Reference proteome</keyword>
<name>A0A6C2UIY1_9BACT</name>
<gene>
    <name evidence="1" type="ORF">SCARR_02128</name>
</gene>
<dbReference type="InterPro" id="IPR017850">
    <property type="entry name" value="Alkaline_phosphatase_core_sf"/>
</dbReference>
<dbReference type="EMBL" id="CAAHFH010000001">
    <property type="protein sequence ID" value="VGO20068.1"/>
    <property type="molecule type" value="Genomic_DNA"/>
</dbReference>
<proteinExistence type="predicted"/>
<sequence>MNTRRQFFKQANCAAVGTASMASTLFSLKMMEGAAYGDTLVGQKALVCLFFLGGNDSFNTLVPTDATAYGDYTAVRGGLHHPIDNPTGLALDKDTGQLLPISDLGQTYSQNFGIHHKLPFLQELYGNGNLAFVSNVGTLIEPTTKAQYEAKSTSLPVGLFSHADEQMHWQTVVPQVRGAGPKGWAGRVADLMAEANSGASVGMNISISGNNVFQSGPASVPYITDPAGVVTLNDYEGTAYKSAIDSILAQQYGNLYQKSFAGSDRFAIDTAVAFADALNPFDYSADFPTTQTGKKLRNVTEILSARGPTGLNMNRQIFLVSRGGWDHHNEVINSQENLYTEINDAIESFWNKLETLGMQNDVVLFTASDFGRTLTSNGRGSDHAWGGNAFILGGDVNGGKIYGDFPELASGSHWDIGRGRLLPTTSVDEYCAEMASWFGVPGDALSTIFPNAGNFFDPLGTSYPLGILGS</sequence>
<dbReference type="Pfam" id="PF07394">
    <property type="entry name" value="DUF1501"/>
    <property type="match status" value="1"/>
</dbReference>
<dbReference type="Proteomes" id="UP000346198">
    <property type="component" value="Unassembled WGS sequence"/>
</dbReference>
<dbReference type="RefSeq" id="WP_136061514.1">
    <property type="nucleotide sequence ID" value="NZ_CAAHFH010000001.1"/>
</dbReference>
<dbReference type="PANTHER" id="PTHR43737">
    <property type="entry name" value="BLL7424 PROTEIN"/>
    <property type="match status" value="1"/>
</dbReference>
<dbReference type="SUPFAM" id="SSF53649">
    <property type="entry name" value="Alkaline phosphatase-like"/>
    <property type="match status" value="1"/>
</dbReference>
<dbReference type="InterPro" id="IPR010869">
    <property type="entry name" value="DUF1501"/>
</dbReference>
<accession>A0A6C2UIY1</accession>
<organism evidence="1 2">
    <name type="scientific">Pontiella sulfatireligans</name>
    <dbReference type="NCBI Taxonomy" id="2750658"/>
    <lineage>
        <taxon>Bacteria</taxon>
        <taxon>Pseudomonadati</taxon>
        <taxon>Kiritimatiellota</taxon>
        <taxon>Kiritimatiellia</taxon>
        <taxon>Kiritimatiellales</taxon>
        <taxon>Pontiellaceae</taxon>
        <taxon>Pontiella</taxon>
    </lineage>
</organism>
<dbReference type="PANTHER" id="PTHR43737:SF1">
    <property type="entry name" value="DUF1501 DOMAIN-CONTAINING PROTEIN"/>
    <property type="match status" value="1"/>
</dbReference>
<dbReference type="AlphaFoldDB" id="A0A6C2UIY1"/>
<evidence type="ECO:0000313" key="2">
    <source>
        <dbReference type="Proteomes" id="UP000346198"/>
    </source>
</evidence>